<evidence type="ECO:0000256" key="9">
    <source>
        <dbReference type="SAM" id="MobiDB-lite"/>
    </source>
</evidence>
<evidence type="ECO:0000256" key="5">
    <source>
        <dbReference type="ARBA" id="ARBA00022982"/>
    </source>
</evidence>
<dbReference type="InterPro" id="IPR003667">
    <property type="entry name" value="NqrDE/RnfAE"/>
</dbReference>
<comment type="similarity">
    <text evidence="8">Belongs to the NqrDE/RnfAE family.</text>
</comment>
<evidence type="ECO:0000313" key="10">
    <source>
        <dbReference type="EMBL" id="HGQ78126.1"/>
    </source>
</evidence>
<dbReference type="PANTHER" id="PTHR30586">
    <property type="entry name" value="ELECTRON TRANSPORT COMPLEX PROTEIN RNFE"/>
    <property type="match status" value="1"/>
</dbReference>
<evidence type="ECO:0000256" key="6">
    <source>
        <dbReference type="ARBA" id="ARBA00022989"/>
    </source>
</evidence>
<feature type="region of interest" description="Disordered" evidence="9">
    <location>
        <begin position="203"/>
        <end position="229"/>
    </location>
</feature>
<evidence type="ECO:0000313" key="11">
    <source>
        <dbReference type="EMBL" id="HGU42698.1"/>
    </source>
</evidence>
<keyword evidence="4 8" id="KW-1278">Translocase</keyword>
<evidence type="ECO:0000256" key="7">
    <source>
        <dbReference type="ARBA" id="ARBA00023136"/>
    </source>
</evidence>
<feature type="transmembrane region" description="Helical" evidence="8">
    <location>
        <begin position="169"/>
        <end position="192"/>
    </location>
</feature>
<feature type="compositionally biased region" description="Low complexity" evidence="9">
    <location>
        <begin position="205"/>
        <end position="223"/>
    </location>
</feature>
<evidence type="ECO:0000256" key="8">
    <source>
        <dbReference type="HAMAP-Rule" id="MF_00478"/>
    </source>
</evidence>
<feature type="transmembrane region" description="Helical" evidence="8">
    <location>
        <begin position="71"/>
        <end position="91"/>
    </location>
</feature>
<dbReference type="GO" id="GO:0012505">
    <property type="term" value="C:endomembrane system"/>
    <property type="evidence" value="ECO:0007669"/>
    <property type="project" value="UniProtKB-SubCell"/>
</dbReference>
<evidence type="ECO:0000256" key="2">
    <source>
        <dbReference type="ARBA" id="ARBA00022448"/>
    </source>
</evidence>
<evidence type="ECO:0000256" key="3">
    <source>
        <dbReference type="ARBA" id="ARBA00022692"/>
    </source>
</evidence>
<dbReference type="Pfam" id="PF02508">
    <property type="entry name" value="Rnf-Nqr"/>
    <property type="match status" value="1"/>
</dbReference>
<dbReference type="EMBL" id="DSZT01000235">
    <property type="protein sequence ID" value="HGU42698.1"/>
    <property type="molecule type" value="Genomic_DNA"/>
</dbReference>
<dbReference type="PIRSF" id="PIRSF006102">
    <property type="entry name" value="NQR_DE"/>
    <property type="match status" value="1"/>
</dbReference>
<dbReference type="HAMAP" id="MF_00478">
    <property type="entry name" value="RsxE_RnfE"/>
    <property type="match status" value="1"/>
</dbReference>
<gene>
    <name evidence="8" type="primary">rnfE</name>
    <name evidence="11" type="ORF">ENT72_07285</name>
    <name evidence="10" type="ORF">ENU12_09585</name>
</gene>
<keyword evidence="7 8" id="KW-0472">Membrane</keyword>
<dbReference type="GO" id="GO:0022900">
    <property type="term" value="P:electron transport chain"/>
    <property type="evidence" value="ECO:0007669"/>
    <property type="project" value="UniProtKB-UniRule"/>
</dbReference>
<dbReference type="InterPro" id="IPR010968">
    <property type="entry name" value="RnfE"/>
</dbReference>
<name>A0A7C4RYX3_FERPE</name>
<dbReference type="EC" id="7.-.-.-" evidence="8"/>
<keyword evidence="8" id="KW-1003">Cell membrane</keyword>
<keyword evidence="2 8" id="KW-0813">Transport</keyword>
<proteinExistence type="inferred from homology"/>
<dbReference type="NCBIfam" id="TIGR01948">
    <property type="entry name" value="rnfE"/>
    <property type="match status" value="1"/>
</dbReference>
<organism evidence="11">
    <name type="scientific">Fervidobacterium pennivorans</name>
    <dbReference type="NCBI Taxonomy" id="93466"/>
    <lineage>
        <taxon>Bacteria</taxon>
        <taxon>Thermotogati</taxon>
        <taxon>Thermotogota</taxon>
        <taxon>Thermotogae</taxon>
        <taxon>Thermotogales</taxon>
        <taxon>Fervidobacteriaceae</taxon>
        <taxon>Fervidobacterium</taxon>
    </lineage>
</organism>
<comment type="function">
    <text evidence="8">Part of a membrane-bound complex that couples electron transfer with translocation of ions across the membrane.</text>
</comment>
<evidence type="ECO:0000256" key="4">
    <source>
        <dbReference type="ARBA" id="ARBA00022967"/>
    </source>
</evidence>
<comment type="caution">
    <text evidence="11">The sequence shown here is derived from an EMBL/GenBank/DDBJ whole genome shotgun (WGS) entry which is preliminary data.</text>
</comment>
<dbReference type="EMBL" id="DTBH01000195">
    <property type="protein sequence ID" value="HGQ78126.1"/>
    <property type="molecule type" value="Genomic_DNA"/>
</dbReference>
<feature type="transmembrane region" description="Helical" evidence="8">
    <location>
        <begin position="97"/>
        <end position="115"/>
    </location>
</feature>
<reference evidence="11" key="1">
    <citation type="journal article" date="2020" name="mSystems">
        <title>Genome- and Community-Level Interaction Insights into Carbon Utilization and Element Cycling Functions of Hydrothermarchaeota in Hydrothermal Sediment.</title>
        <authorList>
            <person name="Zhou Z."/>
            <person name="Liu Y."/>
            <person name="Xu W."/>
            <person name="Pan J."/>
            <person name="Luo Z.H."/>
            <person name="Li M."/>
        </authorList>
    </citation>
    <scope>NUCLEOTIDE SEQUENCE [LARGE SCALE GENOMIC DNA]</scope>
    <source>
        <strain evidence="11">SpSt-604</strain>
        <strain evidence="10">SpSt-640</strain>
    </source>
</reference>
<evidence type="ECO:0000256" key="1">
    <source>
        <dbReference type="ARBA" id="ARBA00004127"/>
    </source>
</evidence>
<feature type="transmembrane region" description="Helical" evidence="8">
    <location>
        <begin position="39"/>
        <end position="59"/>
    </location>
</feature>
<dbReference type="NCBIfam" id="NF009070">
    <property type="entry name" value="PRK12405.1"/>
    <property type="match status" value="1"/>
</dbReference>
<dbReference type="GO" id="GO:0005886">
    <property type="term" value="C:plasma membrane"/>
    <property type="evidence" value="ECO:0007669"/>
    <property type="project" value="UniProtKB-SubCell"/>
</dbReference>
<accession>A0A7C4RYX3</accession>
<dbReference type="AlphaFoldDB" id="A0A7C4RYX3"/>
<protein>
    <recommendedName>
        <fullName evidence="8">Ion-translocating oxidoreductase complex subunit E</fullName>
        <ecNumber evidence="8">7.-.-.-</ecNumber>
    </recommendedName>
    <alternativeName>
        <fullName evidence="8">Rnf electron transport complex subunit E</fullName>
    </alternativeName>
</protein>
<sequence>MASKISEFTKGIIKENPTYVQVLGMCPTLATTTSAKNGFGMGLAATAVLVMSNIVISAIRKTVPEKIRIPIFITVIATFVTIVDLVMHAFTYDLWKTLGLFIPLIVVNCIIMGRAEAYASKHSVVDSLLDGLGMGVGFTLSLTLLGSIRELFGNGTIFDIKVWGKAFNMFVMILPPGAYLTLGLLAALFAAISINRQEKAKKVAQSQQSQQSQQTQQVQQTQQRVGEAK</sequence>
<keyword evidence="6 8" id="KW-1133">Transmembrane helix</keyword>
<feature type="transmembrane region" description="Helical" evidence="8">
    <location>
        <begin position="127"/>
        <end position="149"/>
    </location>
</feature>
<keyword evidence="5 8" id="KW-0249">Electron transport</keyword>
<comment type="subunit">
    <text evidence="8">The complex is composed of six subunits: RnfA, RnfB, RnfC, RnfD, RnfE and RnfG.</text>
</comment>
<dbReference type="PANTHER" id="PTHR30586:SF0">
    <property type="entry name" value="ION-TRANSLOCATING OXIDOREDUCTASE COMPLEX SUBUNIT E"/>
    <property type="match status" value="1"/>
</dbReference>
<keyword evidence="3 8" id="KW-0812">Transmembrane</keyword>
<comment type="subcellular location">
    <subcellularLocation>
        <location evidence="8">Cell membrane</location>
        <topology evidence="8">Multi-pass membrane protein</topology>
    </subcellularLocation>
    <subcellularLocation>
        <location evidence="1">Endomembrane system</location>
        <topology evidence="1">Multi-pass membrane protein</topology>
    </subcellularLocation>
</comment>